<keyword evidence="2" id="KW-0378">Hydrolase</keyword>
<evidence type="ECO:0000256" key="2">
    <source>
        <dbReference type="ARBA" id="ARBA00022801"/>
    </source>
</evidence>
<dbReference type="Gene3D" id="3.40.50.300">
    <property type="entry name" value="P-loop containing nucleotide triphosphate hydrolases"/>
    <property type="match status" value="2"/>
</dbReference>
<dbReference type="SUPFAM" id="SSF52540">
    <property type="entry name" value="P-loop containing nucleoside triphosphate hydrolases"/>
    <property type="match status" value="1"/>
</dbReference>
<dbReference type="InterPro" id="IPR027417">
    <property type="entry name" value="P-loop_NTPase"/>
</dbReference>
<dbReference type="GO" id="GO:0043139">
    <property type="term" value="F:5'-3' DNA helicase activity"/>
    <property type="evidence" value="ECO:0007669"/>
    <property type="project" value="TreeGrafter"/>
</dbReference>
<keyword evidence="4" id="KW-0067">ATP-binding</keyword>
<evidence type="ECO:0000313" key="7">
    <source>
        <dbReference type="Proteomes" id="UP000199215"/>
    </source>
</evidence>
<evidence type="ECO:0000256" key="1">
    <source>
        <dbReference type="ARBA" id="ARBA00022741"/>
    </source>
</evidence>
<evidence type="ECO:0000313" key="6">
    <source>
        <dbReference type="EMBL" id="SEH56453.1"/>
    </source>
</evidence>
<reference evidence="6 7" key="1">
    <citation type="submission" date="2016-10" db="EMBL/GenBank/DDBJ databases">
        <authorList>
            <person name="de Groot N.N."/>
        </authorList>
    </citation>
    <scope>NUCLEOTIDE SEQUENCE [LARGE SCALE GENOMIC DNA]</scope>
    <source>
        <strain evidence="6 7">IBRC-M10418</strain>
    </source>
</reference>
<dbReference type="InterPro" id="IPR041679">
    <property type="entry name" value="DNA2/NAM7-like_C"/>
</dbReference>
<keyword evidence="7" id="KW-1185">Reference proteome</keyword>
<evidence type="ECO:0000259" key="5">
    <source>
        <dbReference type="Pfam" id="PF13087"/>
    </source>
</evidence>
<accession>A0A1H6JBS7</accession>
<dbReference type="GO" id="GO:0016787">
    <property type="term" value="F:hydrolase activity"/>
    <property type="evidence" value="ECO:0007669"/>
    <property type="project" value="UniProtKB-KW"/>
</dbReference>
<dbReference type="Pfam" id="PF13087">
    <property type="entry name" value="AAA_12"/>
    <property type="match status" value="1"/>
</dbReference>
<dbReference type="InterPro" id="IPR050534">
    <property type="entry name" value="Coronavir_polyprotein_1ab"/>
</dbReference>
<dbReference type="PANTHER" id="PTHR43788:SF8">
    <property type="entry name" value="DNA-BINDING PROTEIN SMUBP-2"/>
    <property type="match status" value="1"/>
</dbReference>
<keyword evidence="1" id="KW-0547">Nucleotide-binding</keyword>
<name>A0A1H6JBS7_9EURY</name>
<feature type="domain" description="DNA2/NAM7 helicase-like C-terminal" evidence="5">
    <location>
        <begin position="1236"/>
        <end position="1415"/>
    </location>
</feature>
<evidence type="ECO:0000256" key="4">
    <source>
        <dbReference type="ARBA" id="ARBA00022840"/>
    </source>
</evidence>
<dbReference type="PANTHER" id="PTHR43788">
    <property type="entry name" value="DNA2/NAM7 HELICASE FAMILY MEMBER"/>
    <property type="match status" value="1"/>
</dbReference>
<keyword evidence="3" id="KW-0347">Helicase</keyword>
<dbReference type="Proteomes" id="UP000199215">
    <property type="component" value="Unassembled WGS sequence"/>
</dbReference>
<proteinExistence type="predicted"/>
<gene>
    <name evidence="6" type="ORF">SAMN05192561_10782</name>
</gene>
<organism evidence="6 7">
    <name type="scientific">Halopenitus malekzadehii</name>
    <dbReference type="NCBI Taxonomy" id="1267564"/>
    <lineage>
        <taxon>Archaea</taxon>
        <taxon>Methanobacteriati</taxon>
        <taxon>Methanobacteriota</taxon>
        <taxon>Stenosarchaea group</taxon>
        <taxon>Halobacteria</taxon>
        <taxon>Halobacteriales</taxon>
        <taxon>Haloferacaceae</taxon>
        <taxon>Halopenitus</taxon>
    </lineage>
</organism>
<evidence type="ECO:0000256" key="3">
    <source>
        <dbReference type="ARBA" id="ARBA00022806"/>
    </source>
</evidence>
<protein>
    <recommendedName>
        <fullName evidence="5">DNA2/NAM7 helicase-like C-terminal domain-containing protein</fullName>
    </recommendedName>
</protein>
<dbReference type="Pfam" id="PF13245">
    <property type="entry name" value="AAA_19"/>
    <property type="match status" value="1"/>
</dbReference>
<dbReference type="EMBL" id="FNWU01000007">
    <property type="protein sequence ID" value="SEH56453.1"/>
    <property type="molecule type" value="Genomic_DNA"/>
</dbReference>
<dbReference type="STRING" id="1267564.SAMN05192561_10782"/>
<dbReference type="GO" id="GO:0005524">
    <property type="term" value="F:ATP binding"/>
    <property type="evidence" value="ECO:0007669"/>
    <property type="project" value="UniProtKB-KW"/>
</dbReference>
<sequence>MNNSQRTTVSPSAIAQFYKLQQCPMYLYHRYVDENLGSISDISLSPLLAATGQAFEAGQLRHLLDADIYSIGPVDEDHPFDERWSGDPETDIERLRAVVEDLATGDRTNPIVFFQPRIEGTVGAWPIRGDADIVIASPDTTAPGPRSVEVRVVELKSSSSVKTHHQLQAAIYSLLLESLLADINTSVSASIVSQEPERNDLADLVTSTGNLDLRRVGTFDLSTRQNDIQLLLEPDGALDAELLDGDEMREPGNPPTYRIDARCDACAKQSKCIAHSVTNHNLSLLGLSEGVQESLNSLGIQDLHDLATLYDWPIEERNRKATSYVHPRPREPELVTRILRETEISNLRDTAQIAHRFLRQIDPDYEDQWQQQSDKAGPWGDYLIGSGRNLPDDNPPESFNLNYPRKSLVRVYPYVQYDFVRNRVVLLAAKVTSSQYEDEHDTGQFIISHPDELPNLNNERKDQEERRLIERFFERLSSAVNEVRPDLREEGYSDTEGFIHIYPYGDSQRRTLIDAVKRHPESAAAQAIRTLLGYREEIDQTSVSVLRDEFRDRHAFRYPGLGVVQTAAQFYSGDTELDWERPRDTEEVPLKQVFALGFFETTVSYDQIGSRILLDFDDGLQIASDHLSGEFPILGRNQDTIPLEYIYATEEFDLLKPNLAEDPEMQSQIERYRHHTDAGSSRVTLDDVEDIVHSICDAYEHIERSIRDKDATMTKQPIELEDLRENTLGVSELQSTCLEYQELEFGANRREIVSHYRKPLSQRTAAGRAIPFEVTEPPEEGDDDSESRMWLSGSILRSLGDDSQDGIQADTPLSLEERSFVVMTPLKRNGDGTLTEDVRPPRRIANQVLGRLTRVDTETGAVRVSFLGSQSRSREKFKPNHSGWTTDEDDEWDRQLIEEGMQFVLDPALDDFVAHRAHAALEHAGQNDVHNRLVNLYDDEIADALRLNSPQFDPTTVRSFLEKFDQVMPESTNYDQTAFVSQTDHTVAALQGPPGTGKTRYASAPAILARANAATGSFSGIATAHSHNAVDELARSVADAQRRLAEDGVLENALLIRVQSGSHSGDLPGNVREYRAYDDRDELQDIFEKYVLGNEAPGSLIVFTTPVTLRNFVNAVRWTIDDEADSVEDFMTDGRCRLFDFALVDEASMMDLPLLFLVGAFLGRDKQLMLVGDHRQMQPIQAHDWESEDRQTIEENTPAVSALDFVRFLRGDQDSNFERFDREPPTWSEKDAVLPMDRLKRTYRLPPAMARFETELFYHRDNITLESAGSAQTIPDVRSDDIPPWVNAALDPETRVTVLLHDDNVYTKDSPVEAYLADRMLDPLPVVAQEPESDELSAGVVVPFRLMRRRMQNHVDLTVDTVERFQGGERDVMALAMTAGNQGYVNQISEFLLDANRFNVGASRMKRKLFIVVSKSLFRAVSSDPEKYEQQKAWKQLYQALIADRDPVETIHLTNTEVPELDGRTVSVQVYTGFRD</sequence>